<dbReference type="InterPro" id="IPR010982">
    <property type="entry name" value="Lambda_DNA-bd_dom_sf"/>
</dbReference>
<reference evidence="3" key="1">
    <citation type="submission" date="2023-09" db="EMBL/GenBank/DDBJ databases">
        <title>Demequina sp. a novel bacteria isolated from Capsicum annuum.</title>
        <authorList>
            <person name="Humaira Z."/>
            <person name="Lee J."/>
            <person name="Cho D."/>
        </authorList>
    </citation>
    <scope>NUCLEOTIDE SEQUENCE</scope>
    <source>
        <strain evidence="3">PMTSA13</strain>
    </source>
</reference>
<accession>A0AA96FCM1</accession>
<dbReference type="AlphaFoldDB" id="A0AA96FCM1"/>
<dbReference type="GO" id="GO:0003677">
    <property type="term" value="F:DNA binding"/>
    <property type="evidence" value="ECO:0007669"/>
    <property type="project" value="InterPro"/>
</dbReference>
<proteinExistence type="predicted"/>
<feature type="region of interest" description="Disordered" evidence="1">
    <location>
        <begin position="96"/>
        <end position="131"/>
    </location>
</feature>
<evidence type="ECO:0000259" key="2">
    <source>
        <dbReference type="PROSITE" id="PS50943"/>
    </source>
</evidence>
<dbReference type="RefSeq" id="WP_313543344.1">
    <property type="nucleotide sequence ID" value="NZ_CP134880.1"/>
</dbReference>
<evidence type="ECO:0000313" key="3">
    <source>
        <dbReference type="EMBL" id="WNM27353.1"/>
    </source>
</evidence>
<protein>
    <submittedName>
        <fullName evidence="3">Helix-turn-helix transcriptional regulator</fullName>
    </submittedName>
</protein>
<dbReference type="Pfam" id="PF01381">
    <property type="entry name" value="HTH_3"/>
    <property type="match status" value="1"/>
</dbReference>
<sequence>MAIKTSTTVELEEALGKQIRRARLRLDIDQATLADRASISVGALRNLEAGKGARLTTLVRVLRSLDLEDWLLTLEPEPEIGPLDRLRGIDQVVEPKRASKKKARTVTSDKSAKPVTYRLTPNSHPSDKVRG</sequence>
<dbReference type="EMBL" id="CP134880">
    <property type="protein sequence ID" value="WNM27353.1"/>
    <property type="molecule type" value="Genomic_DNA"/>
</dbReference>
<gene>
    <name evidence="3" type="ORF">RN607_14310</name>
</gene>
<dbReference type="SMART" id="SM00530">
    <property type="entry name" value="HTH_XRE"/>
    <property type="match status" value="1"/>
</dbReference>
<evidence type="ECO:0000256" key="1">
    <source>
        <dbReference type="SAM" id="MobiDB-lite"/>
    </source>
</evidence>
<dbReference type="SUPFAM" id="SSF47413">
    <property type="entry name" value="lambda repressor-like DNA-binding domains"/>
    <property type="match status" value="1"/>
</dbReference>
<dbReference type="Proteomes" id="UP001303408">
    <property type="component" value="Chromosome"/>
</dbReference>
<dbReference type="InterPro" id="IPR001387">
    <property type="entry name" value="Cro/C1-type_HTH"/>
</dbReference>
<name>A0AA96FCM1_9MICO</name>
<organism evidence="3">
    <name type="scientific">Demequina capsici</name>
    <dbReference type="NCBI Taxonomy" id="3075620"/>
    <lineage>
        <taxon>Bacteria</taxon>
        <taxon>Bacillati</taxon>
        <taxon>Actinomycetota</taxon>
        <taxon>Actinomycetes</taxon>
        <taxon>Micrococcales</taxon>
        <taxon>Demequinaceae</taxon>
        <taxon>Demequina</taxon>
    </lineage>
</organism>
<dbReference type="CDD" id="cd00093">
    <property type="entry name" value="HTH_XRE"/>
    <property type="match status" value="1"/>
</dbReference>
<dbReference type="Gene3D" id="1.10.260.40">
    <property type="entry name" value="lambda repressor-like DNA-binding domains"/>
    <property type="match status" value="1"/>
</dbReference>
<dbReference type="PROSITE" id="PS50943">
    <property type="entry name" value="HTH_CROC1"/>
    <property type="match status" value="1"/>
</dbReference>
<dbReference type="KEGG" id="dcp:RN607_14310"/>
<feature type="domain" description="HTH cro/C1-type" evidence="2">
    <location>
        <begin position="19"/>
        <end position="71"/>
    </location>
</feature>